<dbReference type="Proteomes" id="UP000594014">
    <property type="component" value="Chromosome"/>
</dbReference>
<protein>
    <submittedName>
        <fullName evidence="1">Uncharacterized protein</fullName>
    </submittedName>
</protein>
<sequence length="71" mass="8019">MNEFPDVLGMELHDAAALLESEGLAFIIAETKPPRKELDSGEFRVIRIKLPDRGESLLKEQQNIILTVCRI</sequence>
<name>A0ACD1A7Z9_9FIRM</name>
<evidence type="ECO:0000313" key="2">
    <source>
        <dbReference type="Proteomes" id="UP000594014"/>
    </source>
</evidence>
<organism evidence="1 2">
    <name type="scientific">Anoxybacterium hadale</name>
    <dbReference type="NCBI Taxonomy" id="3408580"/>
    <lineage>
        <taxon>Bacteria</taxon>
        <taxon>Bacillati</taxon>
        <taxon>Bacillota</taxon>
        <taxon>Clostridia</taxon>
        <taxon>Peptostreptococcales</taxon>
        <taxon>Anaerovoracaceae</taxon>
        <taxon>Anoxybacterium</taxon>
    </lineage>
</organism>
<keyword evidence="2" id="KW-1185">Reference proteome</keyword>
<evidence type="ECO:0000313" key="1">
    <source>
        <dbReference type="EMBL" id="QOX62554.1"/>
    </source>
</evidence>
<gene>
    <name evidence="1" type="ORF">FRZ06_03940</name>
</gene>
<reference evidence="1" key="1">
    <citation type="submission" date="2019-08" db="EMBL/GenBank/DDBJ databases">
        <title>Genome sequence of Clostridiales bacterium MT110.</title>
        <authorList>
            <person name="Cao J."/>
        </authorList>
    </citation>
    <scope>NUCLEOTIDE SEQUENCE</scope>
    <source>
        <strain evidence="1">MT110</strain>
    </source>
</reference>
<proteinExistence type="predicted"/>
<dbReference type="EMBL" id="CP042469">
    <property type="protein sequence ID" value="QOX62554.1"/>
    <property type="molecule type" value="Genomic_DNA"/>
</dbReference>
<accession>A0ACD1A7Z9</accession>